<dbReference type="AlphaFoldDB" id="A0A1L7XWK5"/>
<reference evidence="2 3" key="1">
    <citation type="submission" date="2016-03" db="EMBL/GenBank/DDBJ databases">
        <authorList>
            <person name="Ploux O."/>
        </authorList>
    </citation>
    <scope>NUCLEOTIDE SEQUENCE [LARGE SCALE GENOMIC DNA]</scope>
    <source>
        <strain evidence="2 3">UAMH 11012</strain>
    </source>
</reference>
<sequence length="423" mass="48196">MAPSSPRKPSFEVNRGGYAENNNDPNRPNIDPRTPPTTDAERQNQLSPRVRAPHTKTPLGTPLSERHTVAGTSPTSIWLPKVACTAQRDLHLQEAGKSQDRKSETQSVIDPDRRGPLRIANQTEGIEREAAGTRDTGASEIQEQSQYAFQARPVEAQARIHNFPRGEKQTRSQRSELSLYTPVRVPHSSALEATKETLFQPFRRGSSLKEIQEWKEWAMFVCISERKNLIDAMTDPNYEYSLVCSSLDREPKRARHYKLEIPIITSARQPPSQLDLHLKVKDINENGYSGDQLCLISLESILNIVSRERIEQALHGIEVDKDAENPSKDWVEKALRAFSGAGLLRIVRLWLDDMDCIWHEIEAEGLKFLQEVRFDDHKKYGSSVQVMNSFVFRKEIPTLKLMRAVRMEPKPPKNYEGQRSLNS</sequence>
<organism evidence="2 3">
    <name type="scientific">Phialocephala subalpina</name>
    <dbReference type="NCBI Taxonomy" id="576137"/>
    <lineage>
        <taxon>Eukaryota</taxon>
        <taxon>Fungi</taxon>
        <taxon>Dikarya</taxon>
        <taxon>Ascomycota</taxon>
        <taxon>Pezizomycotina</taxon>
        <taxon>Leotiomycetes</taxon>
        <taxon>Helotiales</taxon>
        <taxon>Mollisiaceae</taxon>
        <taxon>Phialocephala</taxon>
        <taxon>Phialocephala fortinii species complex</taxon>
    </lineage>
</organism>
<evidence type="ECO:0000313" key="2">
    <source>
        <dbReference type="EMBL" id="CZR69442.1"/>
    </source>
</evidence>
<dbReference type="Proteomes" id="UP000184330">
    <property type="component" value="Unassembled WGS sequence"/>
</dbReference>
<gene>
    <name evidence="2" type="ORF">PAC_19342</name>
</gene>
<keyword evidence="3" id="KW-1185">Reference proteome</keyword>
<feature type="region of interest" description="Disordered" evidence="1">
    <location>
        <begin position="93"/>
        <end position="138"/>
    </location>
</feature>
<feature type="compositionally biased region" description="Low complexity" evidence="1">
    <location>
        <begin position="21"/>
        <end position="38"/>
    </location>
</feature>
<accession>A0A1L7XWK5</accession>
<dbReference type="EMBL" id="FJOG01000071">
    <property type="protein sequence ID" value="CZR69442.1"/>
    <property type="molecule type" value="Genomic_DNA"/>
</dbReference>
<dbReference type="OrthoDB" id="3565223at2759"/>
<feature type="compositionally biased region" description="Basic and acidic residues" evidence="1">
    <location>
        <begin position="93"/>
        <end position="115"/>
    </location>
</feature>
<proteinExistence type="predicted"/>
<name>A0A1L7XWK5_9HELO</name>
<evidence type="ECO:0000256" key="1">
    <source>
        <dbReference type="SAM" id="MobiDB-lite"/>
    </source>
</evidence>
<feature type="region of interest" description="Disordered" evidence="1">
    <location>
        <begin position="1"/>
        <end position="74"/>
    </location>
</feature>
<protein>
    <submittedName>
        <fullName evidence="2">Uncharacterized protein</fullName>
    </submittedName>
</protein>
<evidence type="ECO:0000313" key="3">
    <source>
        <dbReference type="Proteomes" id="UP000184330"/>
    </source>
</evidence>